<evidence type="ECO:0000256" key="2">
    <source>
        <dbReference type="ARBA" id="ARBA00022448"/>
    </source>
</evidence>
<evidence type="ECO:0000256" key="3">
    <source>
        <dbReference type="SAM" id="Phobius"/>
    </source>
</evidence>
<feature type="transmembrane region" description="Helical" evidence="3">
    <location>
        <begin position="161"/>
        <end position="184"/>
    </location>
</feature>
<feature type="transmembrane region" description="Helical" evidence="3">
    <location>
        <begin position="48"/>
        <end position="70"/>
    </location>
</feature>
<comment type="similarity">
    <text evidence="1">Belongs to the ABC-2 integral membrane protein family.</text>
</comment>
<dbReference type="PRINTS" id="PR00164">
    <property type="entry name" value="ABC2TRNSPORT"/>
</dbReference>
<dbReference type="RefSeq" id="WP_137195969.1">
    <property type="nucleotide sequence ID" value="NZ_CP039967.1"/>
</dbReference>
<dbReference type="EMBL" id="CP039967">
    <property type="protein sequence ID" value="QCO58162.1"/>
    <property type="molecule type" value="Genomic_DNA"/>
</dbReference>
<organism evidence="4 5">
    <name type="scientific">Pseudorhodobacter turbinis</name>
    <dbReference type="NCBI Taxonomy" id="2500533"/>
    <lineage>
        <taxon>Bacteria</taxon>
        <taxon>Pseudomonadati</taxon>
        <taxon>Pseudomonadota</taxon>
        <taxon>Alphaproteobacteria</taxon>
        <taxon>Rhodobacterales</taxon>
        <taxon>Paracoccaceae</taxon>
        <taxon>Pseudorhodobacter</taxon>
    </lineage>
</organism>
<reference evidence="4 5" key="1">
    <citation type="submission" date="2019-05" db="EMBL/GenBank/DDBJ databases">
        <title>Pseudorhodobacter turbinis sp. nov., isolated from the gut of the Korean turban shell.</title>
        <authorList>
            <person name="Jeong Y.-S."/>
            <person name="Kang W.-R."/>
            <person name="Bae J.-W."/>
        </authorList>
    </citation>
    <scope>NUCLEOTIDE SEQUENCE [LARGE SCALE GENOMIC DNA]</scope>
    <source>
        <strain evidence="4 5">S12M18</strain>
        <plasmid evidence="4 5">unnamed3</plasmid>
    </source>
</reference>
<dbReference type="GO" id="GO:0140359">
    <property type="term" value="F:ABC-type transporter activity"/>
    <property type="evidence" value="ECO:0007669"/>
    <property type="project" value="InterPro"/>
</dbReference>
<accession>A0A4P8EMN6</accession>
<name>A0A4P8EMN6_9RHOB</name>
<gene>
    <name evidence="4" type="ORF">EOK75_20615</name>
</gene>
<keyword evidence="3" id="KW-1133">Transmembrane helix</keyword>
<proteinExistence type="inferred from homology"/>
<keyword evidence="3" id="KW-0472">Membrane</keyword>
<keyword evidence="5" id="KW-1185">Reference proteome</keyword>
<sequence>MTKPPLENAGISAIRPAAVPKLHYRTGRAVTALIIREMATTYGRSPGGYFWAVAQPVALIVVLSLAFSMLLRSPPLGTDFILFYATGLMPLRMFQTLSINVGGALQFSKPLLGYPRVTFVDAILGRAILTALTQFTVSLIIFTAVNLWTHSSAINTYEIIIESYALAIVLGIGIGTFNCFLFTLMPVWRLIWGIATGPIILISAVLYLYEDTPLFAQEYLWFNPLVHIIGLSRMGFYSTYSPSYISIPFVLACGLIPAFFGVLLLRKYGRSILYL</sequence>
<evidence type="ECO:0000313" key="4">
    <source>
        <dbReference type="EMBL" id="QCO58162.1"/>
    </source>
</evidence>
<keyword evidence="2" id="KW-0813">Transport</keyword>
<keyword evidence="3" id="KW-0812">Transmembrane</keyword>
<dbReference type="OrthoDB" id="8479094at2"/>
<dbReference type="InterPro" id="IPR000412">
    <property type="entry name" value="ABC_2_transport"/>
</dbReference>
<dbReference type="KEGG" id="pseb:EOK75_20615"/>
<feature type="transmembrane region" description="Helical" evidence="3">
    <location>
        <begin position="82"/>
        <end position="107"/>
    </location>
</feature>
<dbReference type="AlphaFoldDB" id="A0A4P8EMN6"/>
<dbReference type="GO" id="GO:0015920">
    <property type="term" value="P:lipopolysaccharide transport"/>
    <property type="evidence" value="ECO:0007669"/>
    <property type="project" value="TreeGrafter"/>
</dbReference>
<evidence type="ECO:0000313" key="5">
    <source>
        <dbReference type="Proteomes" id="UP000298631"/>
    </source>
</evidence>
<dbReference type="PANTHER" id="PTHR30413">
    <property type="entry name" value="INNER MEMBRANE TRANSPORT PERMEASE"/>
    <property type="match status" value="1"/>
</dbReference>
<dbReference type="PANTHER" id="PTHR30413:SF10">
    <property type="entry name" value="CAPSULE POLYSACCHARIDE EXPORT INNER-MEMBRANE PROTEIN CTRC"/>
    <property type="match status" value="1"/>
</dbReference>
<geneLocation type="plasmid" evidence="4 5">
    <name>unnamed3</name>
</geneLocation>
<feature type="transmembrane region" description="Helical" evidence="3">
    <location>
        <begin position="127"/>
        <end position="149"/>
    </location>
</feature>
<evidence type="ECO:0000256" key="1">
    <source>
        <dbReference type="ARBA" id="ARBA00007783"/>
    </source>
</evidence>
<feature type="transmembrane region" description="Helical" evidence="3">
    <location>
        <begin position="244"/>
        <end position="265"/>
    </location>
</feature>
<keyword evidence="4" id="KW-0614">Plasmid</keyword>
<dbReference type="GO" id="GO:0043190">
    <property type="term" value="C:ATP-binding cassette (ABC) transporter complex"/>
    <property type="evidence" value="ECO:0007669"/>
    <property type="project" value="InterPro"/>
</dbReference>
<feature type="transmembrane region" description="Helical" evidence="3">
    <location>
        <begin position="190"/>
        <end position="209"/>
    </location>
</feature>
<protein>
    <submittedName>
        <fullName evidence="4">Sugar ABC transporter permease</fullName>
    </submittedName>
</protein>
<dbReference type="Proteomes" id="UP000298631">
    <property type="component" value="Plasmid unnamed3"/>
</dbReference>